<reference evidence="8" key="1">
    <citation type="submission" date="2018-02" db="EMBL/GenBank/DDBJ databases">
        <title>Genome sequencing of Solimonas sp. HR-BB.</title>
        <authorList>
            <person name="Lee Y."/>
            <person name="Jeon C.O."/>
        </authorList>
    </citation>
    <scope>NUCLEOTIDE SEQUENCE [LARGE SCALE GENOMIC DNA]</scope>
    <source>
        <strain evidence="8">HR-U</strain>
    </source>
</reference>
<feature type="binding site" evidence="6">
    <location>
        <position position="104"/>
    </location>
    <ligand>
        <name>a divalent metal cation</name>
        <dbReference type="ChEBI" id="CHEBI:60240"/>
        <label>1</label>
    </ligand>
</feature>
<proteinExistence type="inferred from homology"/>
<dbReference type="InterPro" id="IPR015867">
    <property type="entry name" value="N-reg_PII/ATP_PRibTrfase_C"/>
</dbReference>
<dbReference type="Gene3D" id="3.30.70.120">
    <property type="match status" value="1"/>
</dbReference>
<dbReference type="InterPro" id="IPR017221">
    <property type="entry name" value="DUF34/NIF3_bac"/>
</dbReference>
<evidence type="ECO:0000313" key="7">
    <source>
        <dbReference type="EMBL" id="PQA60995.1"/>
    </source>
</evidence>
<comment type="caution">
    <text evidence="7">The sequence shown here is derived from an EMBL/GenBank/DDBJ whole genome shotgun (WGS) entry which is preliminary data.</text>
</comment>
<dbReference type="SUPFAM" id="SSF102705">
    <property type="entry name" value="NIF3 (NGG1p interacting factor 3)-like"/>
    <property type="match status" value="1"/>
</dbReference>
<protein>
    <recommendedName>
        <fullName evidence="3 5">GTP cyclohydrolase 1 type 2 homolog</fullName>
    </recommendedName>
</protein>
<organism evidence="7 8">
    <name type="scientific">Siphonobacter curvatus</name>
    <dbReference type="NCBI Taxonomy" id="2094562"/>
    <lineage>
        <taxon>Bacteria</taxon>
        <taxon>Pseudomonadati</taxon>
        <taxon>Bacteroidota</taxon>
        <taxon>Cytophagia</taxon>
        <taxon>Cytophagales</taxon>
        <taxon>Cytophagaceae</taxon>
        <taxon>Siphonobacter</taxon>
    </lineage>
</organism>
<dbReference type="EMBL" id="PTRA01000001">
    <property type="protein sequence ID" value="PQA60995.1"/>
    <property type="molecule type" value="Genomic_DNA"/>
</dbReference>
<dbReference type="Proteomes" id="UP000239590">
    <property type="component" value="Unassembled WGS sequence"/>
</dbReference>
<dbReference type="PIRSF" id="PIRSF037489">
    <property type="entry name" value="UCP037489_NIF3_YqfO"/>
    <property type="match status" value="1"/>
</dbReference>
<dbReference type="GO" id="GO:0046872">
    <property type="term" value="F:metal ion binding"/>
    <property type="evidence" value="ECO:0007669"/>
    <property type="project" value="UniProtKB-UniRule"/>
</dbReference>
<comment type="subunit">
    <text evidence="2">Homohexamer.</text>
</comment>
<evidence type="ECO:0000256" key="4">
    <source>
        <dbReference type="ARBA" id="ARBA00022723"/>
    </source>
</evidence>
<dbReference type="InterPro" id="IPR002678">
    <property type="entry name" value="DUF34/NIF3"/>
</dbReference>
<accession>A0A2S7ITG8</accession>
<evidence type="ECO:0000256" key="1">
    <source>
        <dbReference type="ARBA" id="ARBA00006964"/>
    </source>
</evidence>
<dbReference type="Gene3D" id="3.40.1390.30">
    <property type="entry name" value="NIF3 (NGG1p interacting factor 3)-like"/>
    <property type="match status" value="1"/>
</dbReference>
<feature type="binding site" evidence="6">
    <location>
        <position position="328"/>
    </location>
    <ligand>
        <name>a divalent metal cation</name>
        <dbReference type="ChEBI" id="CHEBI:60240"/>
        <label>1</label>
    </ligand>
</feature>
<dbReference type="PANTHER" id="PTHR13799:SF14">
    <property type="entry name" value="GTP CYCLOHYDROLASE 1 TYPE 2 HOMOLOG"/>
    <property type="match status" value="1"/>
</dbReference>
<evidence type="ECO:0000256" key="3">
    <source>
        <dbReference type="ARBA" id="ARBA00022112"/>
    </source>
</evidence>
<dbReference type="RefSeq" id="WP_104713876.1">
    <property type="nucleotide sequence ID" value="NZ_PTRA01000001.1"/>
</dbReference>
<dbReference type="NCBIfam" id="TIGR00486">
    <property type="entry name" value="YbgI_SA1388"/>
    <property type="match status" value="1"/>
</dbReference>
<evidence type="ECO:0000313" key="8">
    <source>
        <dbReference type="Proteomes" id="UP000239590"/>
    </source>
</evidence>
<dbReference type="OrthoDB" id="9792792at2"/>
<feature type="binding site" evidence="6">
    <location>
        <position position="66"/>
    </location>
    <ligand>
        <name>a divalent metal cation</name>
        <dbReference type="ChEBI" id="CHEBI:60240"/>
        <label>1</label>
    </ligand>
</feature>
<gene>
    <name evidence="7" type="ORF">C5O19_04070</name>
</gene>
<name>A0A2S7ITG8_9BACT</name>
<dbReference type="FunFam" id="3.40.1390.30:FF:000001">
    <property type="entry name" value="GTP cyclohydrolase 1 type 2"/>
    <property type="match status" value="1"/>
</dbReference>
<sequence length="366" mass="41011">MSTIQHVTSFLEKWAPLAYQESYDNAGLIVGDSQQEVKNVLVTLDCTEAIVEEAVQRNCNLIIAHHPIVFKGLKQLNGKNYVERTVIKALKNDIALYAIHTNLDSVKGGVNDRIAQQLGLSSVRILAPKRQTLEKLTTFVPVEQTSQVLEALYAAGAGQIGEYKNCSFRTLGTGTFTPTGSADPFLGELNQPEEVEEYRIEVIFPAPLEGRVLQALRQAHPYEEVAYYLHQLENSNQEVGSGAIGTLPEPLSENDWLAYLKSRMNLKVIRHTEPRNKTVQKIAICGGSGSFLLKDALRQQADVFVTADFKYHEFFDAEKQLMICDIGHYESEVFTKELLSERLTENFPNFATLLSKTDTNPVHYFV</sequence>
<evidence type="ECO:0000256" key="6">
    <source>
        <dbReference type="PIRSR" id="PIRSR602678-1"/>
    </source>
</evidence>
<feature type="binding site" evidence="6">
    <location>
        <position position="65"/>
    </location>
    <ligand>
        <name>a divalent metal cation</name>
        <dbReference type="ChEBI" id="CHEBI:60240"/>
        <label>1</label>
    </ligand>
</feature>
<comment type="similarity">
    <text evidence="1 5">Belongs to the GTP cyclohydrolase I type 2/NIF3 family.</text>
</comment>
<dbReference type="AlphaFoldDB" id="A0A2S7ITG8"/>
<dbReference type="Pfam" id="PF01784">
    <property type="entry name" value="DUF34_NIF3"/>
    <property type="match status" value="1"/>
</dbReference>
<dbReference type="PANTHER" id="PTHR13799">
    <property type="entry name" value="NGG1 INTERACTING FACTOR 3"/>
    <property type="match status" value="1"/>
</dbReference>
<feature type="binding site" evidence="6">
    <location>
        <position position="332"/>
    </location>
    <ligand>
        <name>a divalent metal cation</name>
        <dbReference type="ChEBI" id="CHEBI:60240"/>
        <label>1</label>
    </ligand>
</feature>
<dbReference type="InterPro" id="IPR036069">
    <property type="entry name" value="DUF34/NIF3_sf"/>
</dbReference>
<evidence type="ECO:0000256" key="5">
    <source>
        <dbReference type="PIRNR" id="PIRNR037489"/>
    </source>
</evidence>
<evidence type="ECO:0000256" key="2">
    <source>
        <dbReference type="ARBA" id="ARBA00011643"/>
    </source>
</evidence>
<keyword evidence="4 5" id="KW-0479">Metal-binding</keyword>
<keyword evidence="8" id="KW-1185">Reference proteome</keyword>
<dbReference type="GO" id="GO:0005737">
    <property type="term" value="C:cytoplasm"/>
    <property type="evidence" value="ECO:0007669"/>
    <property type="project" value="TreeGrafter"/>
</dbReference>